<name>A0A5R9PEE6_9GAMM</name>
<dbReference type="AlphaFoldDB" id="A0A5R9PEE6"/>
<sequence>MANEARSGGRWMTIEREMAGPGLRTFFRICEKWRVPPEQQVLILGCRDRTTLDAWQRGDYAEVSGDVLVRISYVLGIYKALHTIFPDERNADGWVTASNNAPLFAGRSAIELMVEGGVAGLVSVRSYLDAQLNS</sequence>
<organism evidence="2 3">
    <name type="scientific">Thermomonas fusca</name>
    <dbReference type="NCBI Taxonomy" id="215690"/>
    <lineage>
        <taxon>Bacteria</taxon>
        <taxon>Pseudomonadati</taxon>
        <taxon>Pseudomonadota</taxon>
        <taxon>Gammaproteobacteria</taxon>
        <taxon>Lysobacterales</taxon>
        <taxon>Lysobacteraceae</taxon>
        <taxon>Thermomonas</taxon>
    </lineage>
</organism>
<dbReference type="Proteomes" id="UP000308508">
    <property type="component" value="Unassembled WGS sequence"/>
</dbReference>
<dbReference type="InterPro" id="IPR024467">
    <property type="entry name" value="Xre/MbcA/ParS-like_toxin-bd"/>
</dbReference>
<proteinExistence type="predicted"/>
<comment type="caution">
    <text evidence="2">The sequence shown here is derived from an EMBL/GenBank/DDBJ whole genome shotgun (WGS) entry which is preliminary data.</text>
</comment>
<dbReference type="EMBL" id="SROY01000006">
    <property type="protein sequence ID" value="TLX20960.1"/>
    <property type="molecule type" value="Genomic_DNA"/>
</dbReference>
<dbReference type="Pfam" id="PF09722">
    <property type="entry name" value="Xre_MbcA_ParS_C"/>
    <property type="match status" value="1"/>
</dbReference>
<gene>
    <name evidence="2" type="ORF">E5S66_12205</name>
</gene>
<keyword evidence="3" id="KW-1185">Reference proteome</keyword>
<evidence type="ECO:0000259" key="1">
    <source>
        <dbReference type="Pfam" id="PF09722"/>
    </source>
</evidence>
<feature type="domain" description="Antitoxin Xre/MbcA/ParS-like toxin-binding" evidence="1">
    <location>
        <begin position="80"/>
        <end position="130"/>
    </location>
</feature>
<evidence type="ECO:0000313" key="2">
    <source>
        <dbReference type="EMBL" id="TLX20960.1"/>
    </source>
</evidence>
<evidence type="ECO:0000313" key="3">
    <source>
        <dbReference type="Proteomes" id="UP000308508"/>
    </source>
</evidence>
<accession>A0A5R9PEE6</accession>
<reference evidence="2 3" key="1">
    <citation type="submission" date="2019-04" db="EMBL/GenBank/DDBJ databases">
        <authorList>
            <person name="Grouzdev D.S."/>
            <person name="Nazina T.N."/>
        </authorList>
    </citation>
    <scope>NUCLEOTIDE SEQUENCE [LARGE SCALE GENOMIC DNA]</scope>
    <source>
        <strain evidence="2 3">SHC 3-19</strain>
    </source>
</reference>
<protein>
    <submittedName>
        <fullName evidence="2">DUF2384 domain-containing protein</fullName>
    </submittedName>
</protein>